<dbReference type="Pfam" id="PF13499">
    <property type="entry name" value="EF-hand_7"/>
    <property type="match status" value="1"/>
</dbReference>
<feature type="domain" description="EF-hand" evidence="3">
    <location>
        <begin position="141"/>
        <end position="176"/>
    </location>
</feature>
<keyword evidence="1" id="KW-0106">Calcium</keyword>
<feature type="compositionally biased region" description="Low complexity" evidence="2">
    <location>
        <begin position="446"/>
        <end position="457"/>
    </location>
</feature>
<evidence type="ECO:0000313" key="5">
    <source>
        <dbReference type="Proteomes" id="UP000650467"/>
    </source>
</evidence>
<feature type="compositionally biased region" description="Low complexity" evidence="2">
    <location>
        <begin position="381"/>
        <end position="393"/>
    </location>
</feature>
<dbReference type="PROSITE" id="PS50222">
    <property type="entry name" value="EF_HAND_2"/>
    <property type="match status" value="1"/>
</dbReference>
<organism evidence="4 5">
    <name type="scientific">Chlamydomonas incerta</name>
    <dbReference type="NCBI Taxonomy" id="51695"/>
    <lineage>
        <taxon>Eukaryota</taxon>
        <taxon>Viridiplantae</taxon>
        <taxon>Chlorophyta</taxon>
        <taxon>core chlorophytes</taxon>
        <taxon>Chlorophyceae</taxon>
        <taxon>CS clade</taxon>
        <taxon>Chlamydomonadales</taxon>
        <taxon>Chlamydomonadaceae</taxon>
        <taxon>Chlamydomonas</taxon>
    </lineage>
</organism>
<name>A0A835SNK6_CHLIN</name>
<feature type="region of interest" description="Disordered" evidence="2">
    <location>
        <begin position="275"/>
        <end position="496"/>
    </location>
</feature>
<keyword evidence="5" id="KW-1185">Reference proteome</keyword>
<dbReference type="PROSITE" id="PS00018">
    <property type="entry name" value="EF_HAND_1"/>
    <property type="match status" value="1"/>
</dbReference>
<gene>
    <name evidence="4" type="ORF">HXX76_011522</name>
</gene>
<dbReference type="InterPro" id="IPR018247">
    <property type="entry name" value="EF_Hand_1_Ca_BS"/>
</dbReference>
<dbReference type="Proteomes" id="UP000650467">
    <property type="component" value="Unassembled WGS sequence"/>
</dbReference>
<dbReference type="Gene3D" id="1.10.238.10">
    <property type="entry name" value="EF-hand"/>
    <property type="match status" value="1"/>
</dbReference>
<feature type="compositionally biased region" description="Low complexity" evidence="2">
    <location>
        <begin position="358"/>
        <end position="370"/>
    </location>
</feature>
<feature type="compositionally biased region" description="Pro residues" evidence="2">
    <location>
        <begin position="415"/>
        <end position="424"/>
    </location>
</feature>
<accession>A0A835SNK6</accession>
<feature type="compositionally biased region" description="Low complexity" evidence="2">
    <location>
        <begin position="296"/>
        <end position="309"/>
    </location>
</feature>
<dbReference type="InterPro" id="IPR002048">
    <property type="entry name" value="EF_hand_dom"/>
</dbReference>
<feature type="compositionally biased region" description="Low complexity" evidence="2">
    <location>
        <begin position="338"/>
        <end position="349"/>
    </location>
</feature>
<dbReference type="CDD" id="cd00051">
    <property type="entry name" value="EFh"/>
    <property type="match status" value="1"/>
</dbReference>
<feature type="compositionally biased region" description="Low complexity" evidence="2">
    <location>
        <begin position="425"/>
        <end position="437"/>
    </location>
</feature>
<dbReference type="OrthoDB" id="8785703at2759"/>
<feature type="compositionally biased region" description="Basic and acidic residues" evidence="2">
    <location>
        <begin position="484"/>
        <end position="496"/>
    </location>
</feature>
<sequence>MCQQSILDESLLGCRDCWSAWATSGCAGSSGHLAAAYCVPCVQRYSVPRCCPRGHPLMQTRNEWWLPLREWSSNVVTDEAYRRLRVWDARKEVAAVVQELFQNAAGNLVQLARVHGILRSLDKNGDGTVSWSEFLATSTGPSVEMIRGLFDCMDADGNGSLNYQEVAGFMLAMQGTQFLCDRCNSYLFDKTIYGCKTCWAEFVAAGSPDRLQHIACAYCVPCVRRHGLRPTCPRGHAMQEVDNEWWLKLGDWQALQQPAVLLVLQYSAPPPLGCPGSLHGGPQQQQQYAPPPPGCPGSLHGGPQQQQQYAPPPPGCPGSLHGGPQQQPQYAPPPPGCPGSLHGGPQQPQYAPPPPGCPGSLHGGPQQQPQYAPPPPPPGCPGSLHGGPQQQPQYAPPPPGCPGSLHGGPQQQPQYAPPPPPPGCPGWLHGGPQQQPQYAPPPPGYPAAGLQHSHSAPPYSPPPPGHPDTQQFQQQMQQNYSAYSDDRQAKAKKEGKLKRMWDGLVRIAEGPAVENVASALSMLIDPTGSAATGIAALRGYNSSST</sequence>
<evidence type="ECO:0000256" key="1">
    <source>
        <dbReference type="ARBA" id="ARBA00022837"/>
    </source>
</evidence>
<evidence type="ECO:0000259" key="3">
    <source>
        <dbReference type="PROSITE" id="PS50222"/>
    </source>
</evidence>
<proteinExistence type="predicted"/>
<feature type="compositionally biased region" description="Low complexity" evidence="2">
    <location>
        <begin position="402"/>
        <end position="414"/>
    </location>
</feature>
<feature type="compositionally biased region" description="Low complexity" evidence="2">
    <location>
        <begin position="317"/>
        <end position="329"/>
    </location>
</feature>
<protein>
    <recommendedName>
        <fullName evidence="3">EF-hand domain-containing protein</fullName>
    </recommendedName>
</protein>
<evidence type="ECO:0000313" key="4">
    <source>
        <dbReference type="EMBL" id="KAG2428402.1"/>
    </source>
</evidence>
<dbReference type="AlphaFoldDB" id="A0A835SNK6"/>
<dbReference type="GO" id="GO:0005509">
    <property type="term" value="F:calcium ion binding"/>
    <property type="evidence" value="ECO:0007669"/>
    <property type="project" value="InterPro"/>
</dbReference>
<dbReference type="InterPro" id="IPR011992">
    <property type="entry name" value="EF-hand-dom_pair"/>
</dbReference>
<dbReference type="SMART" id="SM00054">
    <property type="entry name" value="EFh"/>
    <property type="match status" value="2"/>
</dbReference>
<reference evidence="4" key="1">
    <citation type="journal article" date="2020" name="bioRxiv">
        <title>Comparative genomics of Chlamydomonas.</title>
        <authorList>
            <person name="Craig R.J."/>
            <person name="Hasan A.R."/>
            <person name="Ness R.W."/>
            <person name="Keightley P.D."/>
        </authorList>
    </citation>
    <scope>NUCLEOTIDE SEQUENCE</scope>
    <source>
        <strain evidence="4">SAG 7.73</strain>
    </source>
</reference>
<feature type="compositionally biased region" description="Pro residues" evidence="2">
    <location>
        <begin position="371"/>
        <end position="380"/>
    </location>
</feature>
<comment type="caution">
    <text evidence="4">The sequence shown here is derived from an EMBL/GenBank/DDBJ whole genome shotgun (WGS) entry which is preliminary data.</text>
</comment>
<feature type="compositionally biased region" description="Low complexity" evidence="2">
    <location>
        <begin position="275"/>
        <end position="288"/>
    </location>
</feature>
<dbReference type="EMBL" id="JAEHOC010000034">
    <property type="protein sequence ID" value="KAG2428402.1"/>
    <property type="molecule type" value="Genomic_DNA"/>
</dbReference>
<evidence type="ECO:0000256" key="2">
    <source>
        <dbReference type="SAM" id="MobiDB-lite"/>
    </source>
</evidence>
<dbReference type="SUPFAM" id="SSF47473">
    <property type="entry name" value="EF-hand"/>
    <property type="match status" value="1"/>
</dbReference>